<evidence type="ECO:0000313" key="1">
    <source>
        <dbReference type="EMBL" id="KAI5670998.1"/>
    </source>
</evidence>
<comment type="caution">
    <text evidence="1">The sequence shown here is derived from an EMBL/GenBank/DDBJ whole genome shotgun (WGS) entry which is preliminary data.</text>
</comment>
<proteinExistence type="predicted"/>
<organism evidence="1 2">
    <name type="scientific">Catharanthus roseus</name>
    <name type="common">Madagascar periwinkle</name>
    <name type="synonym">Vinca rosea</name>
    <dbReference type="NCBI Taxonomy" id="4058"/>
    <lineage>
        <taxon>Eukaryota</taxon>
        <taxon>Viridiplantae</taxon>
        <taxon>Streptophyta</taxon>
        <taxon>Embryophyta</taxon>
        <taxon>Tracheophyta</taxon>
        <taxon>Spermatophyta</taxon>
        <taxon>Magnoliopsida</taxon>
        <taxon>eudicotyledons</taxon>
        <taxon>Gunneridae</taxon>
        <taxon>Pentapetalae</taxon>
        <taxon>asterids</taxon>
        <taxon>lamiids</taxon>
        <taxon>Gentianales</taxon>
        <taxon>Apocynaceae</taxon>
        <taxon>Rauvolfioideae</taxon>
        <taxon>Vinceae</taxon>
        <taxon>Catharanthinae</taxon>
        <taxon>Catharanthus</taxon>
    </lineage>
</organism>
<sequence length="294" mass="32461">MEQRRRRDGDLGPIKNRSGRTHGRKVTASSQGLRGRHSVLDIPTTHAPVESVGSGSSIQHPPLLSRTSLLSGFPNVSYYSSQHVDYYESSGLVPSYTLELREHGGNEGGEETVHRGPAPGGLQDPESCQHTTNMLRFPFGVEKNLGQASRADTRDLGGCYSILEFELLGTTHGSSMLDYHLRLDTIGVAEVRWTLYTAQEIEGVRFVIYHGASVFFNTVELHMPKRCIQHFGRLQGIPTLRIITSREQCRSASTKIACDASLCYYGSLYDPDRLIPGSVYPSHPHIPAAVILDD</sequence>
<dbReference type="Proteomes" id="UP001060085">
    <property type="component" value="Linkage Group LG03"/>
</dbReference>
<name>A0ACC0BEF8_CATRO</name>
<accession>A0ACC0BEF8</accession>
<protein>
    <submittedName>
        <fullName evidence="1">Uncharacterized protein</fullName>
    </submittedName>
</protein>
<keyword evidence="2" id="KW-1185">Reference proteome</keyword>
<reference evidence="2" key="1">
    <citation type="journal article" date="2023" name="Nat. Plants">
        <title>Single-cell RNA sequencing provides a high-resolution roadmap for understanding the multicellular compartmentation of specialized metabolism.</title>
        <authorList>
            <person name="Sun S."/>
            <person name="Shen X."/>
            <person name="Li Y."/>
            <person name="Li Y."/>
            <person name="Wang S."/>
            <person name="Li R."/>
            <person name="Zhang H."/>
            <person name="Shen G."/>
            <person name="Guo B."/>
            <person name="Wei J."/>
            <person name="Xu J."/>
            <person name="St-Pierre B."/>
            <person name="Chen S."/>
            <person name="Sun C."/>
        </authorList>
    </citation>
    <scope>NUCLEOTIDE SEQUENCE [LARGE SCALE GENOMIC DNA]</scope>
</reference>
<dbReference type="EMBL" id="CM044703">
    <property type="protein sequence ID" value="KAI5670998.1"/>
    <property type="molecule type" value="Genomic_DNA"/>
</dbReference>
<evidence type="ECO:0000313" key="2">
    <source>
        <dbReference type="Proteomes" id="UP001060085"/>
    </source>
</evidence>
<gene>
    <name evidence="1" type="ORF">M9H77_11362</name>
</gene>